<protein>
    <submittedName>
        <fullName evidence="1">Uncharacterized protein</fullName>
    </submittedName>
</protein>
<evidence type="ECO:0000313" key="2">
    <source>
        <dbReference type="Proteomes" id="UP000828390"/>
    </source>
</evidence>
<dbReference type="Proteomes" id="UP000828390">
    <property type="component" value="Unassembled WGS sequence"/>
</dbReference>
<keyword evidence="2" id="KW-1185">Reference proteome</keyword>
<reference evidence="1" key="1">
    <citation type="journal article" date="2019" name="bioRxiv">
        <title>The Genome of the Zebra Mussel, Dreissena polymorpha: A Resource for Invasive Species Research.</title>
        <authorList>
            <person name="McCartney M.A."/>
            <person name="Auch B."/>
            <person name="Kono T."/>
            <person name="Mallez S."/>
            <person name="Zhang Y."/>
            <person name="Obille A."/>
            <person name="Becker A."/>
            <person name="Abrahante J.E."/>
            <person name="Garbe J."/>
            <person name="Badalamenti J.P."/>
            <person name="Herman A."/>
            <person name="Mangelson H."/>
            <person name="Liachko I."/>
            <person name="Sullivan S."/>
            <person name="Sone E.D."/>
            <person name="Koren S."/>
            <person name="Silverstein K.A.T."/>
            <person name="Beckman K.B."/>
            <person name="Gohl D.M."/>
        </authorList>
    </citation>
    <scope>NUCLEOTIDE SEQUENCE</scope>
    <source>
        <strain evidence="1">Duluth1</strain>
        <tissue evidence="1">Whole animal</tissue>
    </source>
</reference>
<accession>A0A9D4KUL6</accession>
<organism evidence="1 2">
    <name type="scientific">Dreissena polymorpha</name>
    <name type="common">Zebra mussel</name>
    <name type="synonym">Mytilus polymorpha</name>
    <dbReference type="NCBI Taxonomy" id="45954"/>
    <lineage>
        <taxon>Eukaryota</taxon>
        <taxon>Metazoa</taxon>
        <taxon>Spiralia</taxon>
        <taxon>Lophotrochozoa</taxon>
        <taxon>Mollusca</taxon>
        <taxon>Bivalvia</taxon>
        <taxon>Autobranchia</taxon>
        <taxon>Heteroconchia</taxon>
        <taxon>Euheterodonta</taxon>
        <taxon>Imparidentia</taxon>
        <taxon>Neoheterodontei</taxon>
        <taxon>Myida</taxon>
        <taxon>Dreissenoidea</taxon>
        <taxon>Dreissenidae</taxon>
        <taxon>Dreissena</taxon>
    </lineage>
</organism>
<dbReference type="EMBL" id="JAIWYP010000003">
    <property type="protein sequence ID" value="KAH3845899.1"/>
    <property type="molecule type" value="Genomic_DNA"/>
</dbReference>
<sequence length="63" mass="7302">MQTSMGRNKIYDVTNLSTSAVTSRGYIVHPDRLRSERRVIIDIPRTRNTINIYKLKNIAVILK</sequence>
<comment type="caution">
    <text evidence="1">The sequence shown here is derived from an EMBL/GenBank/DDBJ whole genome shotgun (WGS) entry which is preliminary data.</text>
</comment>
<reference evidence="1" key="2">
    <citation type="submission" date="2020-11" db="EMBL/GenBank/DDBJ databases">
        <authorList>
            <person name="McCartney M.A."/>
            <person name="Auch B."/>
            <person name="Kono T."/>
            <person name="Mallez S."/>
            <person name="Becker A."/>
            <person name="Gohl D.M."/>
            <person name="Silverstein K.A.T."/>
            <person name="Koren S."/>
            <person name="Bechman K.B."/>
            <person name="Herman A."/>
            <person name="Abrahante J.E."/>
            <person name="Garbe J."/>
        </authorList>
    </citation>
    <scope>NUCLEOTIDE SEQUENCE</scope>
    <source>
        <strain evidence="1">Duluth1</strain>
        <tissue evidence="1">Whole animal</tissue>
    </source>
</reference>
<gene>
    <name evidence="1" type="ORF">DPMN_088189</name>
</gene>
<proteinExistence type="predicted"/>
<evidence type="ECO:0000313" key="1">
    <source>
        <dbReference type="EMBL" id="KAH3845899.1"/>
    </source>
</evidence>
<name>A0A9D4KUL6_DREPO</name>
<dbReference type="AlphaFoldDB" id="A0A9D4KUL6"/>